<protein>
    <submittedName>
        <fullName evidence="1">CusA/CzcA family heavy metal efflux RND transporter</fullName>
    </submittedName>
</protein>
<dbReference type="Gene3D" id="3.30.70.1430">
    <property type="entry name" value="Multidrug efflux transporter AcrB pore domain"/>
    <property type="match status" value="1"/>
</dbReference>
<dbReference type="Pfam" id="PF00873">
    <property type="entry name" value="ACR_tran"/>
    <property type="match status" value="1"/>
</dbReference>
<dbReference type="PANTHER" id="PTHR32063:SF4">
    <property type="entry name" value="SLR6043 PROTEIN"/>
    <property type="match status" value="1"/>
</dbReference>
<dbReference type="Gene3D" id="1.20.1640.10">
    <property type="entry name" value="Multidrug efflux transporter AcrB transmembrane domain"/>
    <property type="match status" value="1"/>
</dbReference>
<dbReference type="GO" id="GO:0042910">
    <property type="term" value="F:xenobiotic transmembrane transporter activity"/>
    <property type="evidence" value="ECO:0007669"/>
    <property type="project" value="TreeGrafter"/>
</dbReference>
<sequence length="206" mass="22379">MLNKIIHYALHNRLVVLAASFILLIAGLYTAVHTEVDVFPDLNAPTVVIMTEASGMAAEEVEQLVTFPIETAVNGSIGVRRVRSSSTNGFSVVWVEFNWNTDIYLDRQIVSEKLAEVSESLPPTVGRPTLGPQSSILGEMLIVGLTADSTSLLDLRTIADWSIRPRLLSTGGVAQVSFLGGDIKEFQIQLDPGLMKHYGVSVDEVV</sequence>
<comment type="caution">
    <text evidence="1">The sequence shown here is derived from an EMBL/GenBank/DDBJ whole genome shotgun (WGS) entry which is preliminary data.</text>
</comment>
<dbReference type="InterPro" id="IPR001036">
    <property type="entry name" value="Acrflvin-R"/>
</dbReference>
<dbReference type="Gene3D" id="3.30.2090.10">
    <property type="entry name" value="Multidrug efflux transporter AcrB TolC docking domain, DN and DC subdomains"/>
    <property type="match status" value="1"/>
</dbReference>
<dbReference type="EMBL" id="DPVG01000200">
    <property type="protein sequence ID" value="HCK24235.1"/>
    <property type="molecule type" value="Genomic_DNA"/>
</dbReference>
<organism evidence="1 2">
    <name type="scientific">Bacteroides graminisolvens</name>
    <dbReference type="NCBI Taxonomy" id="477666"/>
    <lineage>
        <taxon>Bacteria</taxon>
        <taxon>Pseudomonadati</taxon>
        <taxon>Bacteroidota</taxon>
        <taxon>Bacteroidia</taxon>
        <taxon>Bacteroidales</taxon>
        <taxon>Bacteroidaceae</taxon>
        <taxon>Bacteroides</taxon>
    </lineage>
</organism>
<dbReference type="GO" id="GO:0005886">
    <property type="term" value="C:plasma membrane"/>
    <property type="evidence" value="ECO:0007669"/>
    <property type="project" value="TreeGrafter"/>
</dbReference>
<dbReference type="PANTHER" id="PTHR32063">
    <property type="match status" value="1"/>
</dbReference>
<evidence type="ECO:0000313" key="2">
    <source>
        <dbReference type="Proteomes" id="UP000263098"/>
    </source>
</evidence>
<proteinExistence type="predicted"/>
<dbReference type="Proteomes" id="UP000263098">
    <property type="component" value="Unassembled WGS sequence"/>
</dbReference>
<dbReference type="Gene3D" id="3.30.70.1320">
    <property type="entry name" value="Multidrug efflux transporter AcrB pore domain like"/>
    <property type="match status" value="1"/>
</dbReference>
<feature type="non-terminal residue" evidence="1">
    <location>
        <position position="206"/>
    </location>
</feature>
<dbReference type="AlphaFoldDB" id="A0A3D2SDA1"/>
<name>A0A3D2SDA1_9BACE</name>
<accession>A0A3D2SDA1</accession>
<reference evidence="1 2" key="1">
    <citation type="journal article" date="2018" name="Nat. Biotechnol.">
        <title>A standardized bacterial taxonomy based on genome phylogeny substantially revises the tree of life.</title>
        <authorList>
            <person name="Parks D.H."/>
            <person name="Chuvochina M."/>
            <person name="Waite D.W."/>
            <person name="Rinke C."/>
            <person name="Skarshewski A."/>
            <person name="Chaumeil P.A."/>
            <person name="Hugenholtz P."/>
        </authorList>
    </citation>
    <scope>NUCLEOTIDE SEQUENCE [LARGE SCALE GENOMIC DNA]</scope>
    <source>
        <strain evidence="1">UBA9667</strain>
    </source>
</reference>
<dbReference type="SUPFAM" id="SSF82693">
    <property type="entry name" value="Multidrug efflux transporter AcrB pore domain, PN1, PN2, PC1 and PC2 subdomains"/>
    <property type="match status" value="2"/>
</dbReference>
<dbReference type="InterPro" id="IPR027463">
    <property type="entry name" value="AcrB_DN_DC_subdom"/>
</dbReference>
<gene>
    <name evidence="1" type="ORF">DHW31_05500</name>
</gene>
<evidence type="ECO:0000313" key="1">
    <source>
        <dbReference type="EMBL" id="HCK24235.1"/>
    </source>
</evidence>